<evidence type="ECO:0000313" key="11">
    <source>
        <dbReference type="Proteomes" id="UP000032360"/>
    </source>
</evidence>
<evidence type="ECO:0000256" key="5">
    <source>
        <dbReference type="ARBA" id="ARBA00033751"/>
    </source>
</evidence>
<dbReference type="GO" id="GO:0046872">
    <property type="term" value="F:metal ion binding"/>
    <property type="evidence" value="ECO:0007669"/>
    <property type="project" value="UniProtKB-KW"/>
</dbReference>
<evidence type="ECO:0000259" key="9">
    <source>
        <dbReference type="SMART" id="SM00849"/>
    </source>
</evidence>
<evidence type="ECO:0000313" key="10">
    <source>
        <dbReference type="EMBL" id="KJF16422.1"/>
    </source>
</evidence>
<name>A0A0D8HF60_9ACTN</name>
<accession>A0A0D8HF60</accession>
<comment type="cofactor">
    <cofactor evidence="1">
        <name>Zn(2+)</name>
        <dbReference type="ChEBI" id="CHEBI:29105"/>
    </cofactor>
</comment>
<comment type="similarity">
    <text evidence="5">Belongs to the metallo-beta-lactamase superfamily. Type III sulfatase family.</text>
</comment>
<evidence type="ECO:0000256" key="1">
    <source>
        <dbReference type="ARBA" id="ARBA00001947"/>
    </source>
</evidence>
<dbReference type="CDD" id="cd07710">
    <property type="entry name" value="arylsulfatase_Sdsa1-like_MBL-fold"/>
    <property type="match status" value="1"/>
</dbReference>
<dbReference type="EMBL" id="JXYS01000083">
    <property type="protein sequence ID" value="KJF16422.1"/>
    <property type="molecule type" value="Genomic_DNA"/>
</dbReference>
<dbReference type="Gene3D" id="1.25.40.880">
    <property type="entry name" value="Alkyl sulfatase, dimerisation domain"/>
    <property type="match status" value="1"/>
</dbReference>
<dbReference type="Gene3D" id="3.60.15.30">
    <property type="entry name" value="Metallo-beta-lactamase domain"/>
    <property type="match status" value="1"/>
</dbReference>
<protein>
    <recommendedName>
        <fullName evidence="7">Linear primary-alkylsulfatase</fullName>
        <ecNumber evidence="6">3.1.6.21</ecNumber>
    </recommendedName>
    <alternativeName>
        <fullName evidence="8">Type III linear primary-alkylsulfatase</fullName>
    </alternativeName>
</protein>
<dbReference type="Pfam" id="PF14864">
    <property type="entry name" value="Alkyl_sulf_C"/>
    <property type="match status" value="1"/>
</dbReference>
<keyword evidence="2" id="KW-0479">Metal-binding</keyword>
<dbReference type="EC" id="3.1.6.21" evidence="6"/>
<dbReference type="GO" id="GO:0046983">
    <property type="term" value="F:protein dimerization activity"/>
    <property type="evidence" value="ECO:0007669"/>
    <property type="project" value="InterPro"/>
</dbReference>
<evidence type="ECO:0000256" key="6">
    <source>
        <dbReference type="ARBA" id="ARBA00066568"/>
    </source>
</evidence>
<dbReference type="InterPro" id="IPR029228">
    <property type="entry name" value="Alkyl_sulf_dimr"/>
</dbReference>
<dbReference type="PANTHER" id="PTHR43223">
    <property type="entry name" value="ALKYL/ARYL-SULFATASE"/>
    <property type="match status" value="1"/>
</dbReference>
<dbReference type="GO" id="GO:0018741">
    <property type="term" value="F:linear primary-alkylsulfatase activity"/>
    <property type="evidence" value="ECO:0007669"/>
    <property type="project" value="UniProtKB-EC"/>
</dbReference>
<dbReference type="InterPro" id="IPR001279">
    <property type="entry name" value="Metallo-B-lactamas"/>
</dbReference>
<dbReference type="RefSeq" id="WP_052606401.1">
    <property type="nucleotide sequence ID" value="NZ_JXYS01000083.1"/>
</dbReference>
<keyword evidence="3 10" id="KW-0378">Hydrolase</keyword>
<dbReference type="SUPFAM" id="SSF55718">
    <property type="entry name" value="SCP-like"/>
    <property type="match status" value="1"/>
</dbReference>
<keyword evidence="11" id="KW-1185">Reference proteome</keyword>
<evidence type="ECO:0000256" key="2">
    <source>
        <dbReference type="ARBA" id="ARBA00022723"/>
    </source>
</evidence>
<evidence type="ECO:0000256" key="3">
    <source>
        <dbReference type="ARBA" id="ARBA00022801"/>
    </source>
</evidence>
<dbReference type="SMART" id="SM00849">
    <property type="entry name" value="Lactamase_B"/>
    <property type="match status" value="1"/>
</dbReference>
<evidence type="ECO:0000256" key="4">
    <source>
        <dbReference type="ARBA" id="ARBA00022833"/>
    </source>
</evidence>
<dbReference type="GO" id="GO:0018909">
    <property type="term" value="P:dodecyl sulfate metabolic process"/>
    <property type="evidence" value="ECO:0007669"/>
    <property type="project" value="InterPro"/>
</dbReference>
<dbReference type="SUPFAM" id="SSF56281">
    <property type="entry name" value="Metallo-hydrolase/oxidoreductase"/>
    <property type="match status" value="1"/>
</dbReference>
<sequence length="643" mass="71581">MSANVPSVNSETGRTYASNFTRSANEEFASKLSLDDQRDFERATRGRIDSLDSLMVFHDQSIGRIVWDMDAYRFVEGEAPDTVNPSLWRQAKLNGIYGLFKVTERIYQVRGFDISNISFIEGDSGWIVIDPLTSSETARAAMALVESELGAKPIKAIIYTHSHADHFMGVCGVASRQEIAQESIPIIAPIGFMEAAVFENVIAGNAMLRRASYMYGNILDKGPDGQIDCGLGKSVPSGNISLVAPSVLISQTGQELSIDGVRIVFQYTPDSEAPAEMALFFPELEALCMAENCSGVMHNVYTPRGAQVRDSLAWSKYINEALELFGRRVNVLFNSHNWPHFGQDDLVEYLKCQRDTYRFIHDQTMRLANHGFTPLEIAEKLELPDSLAKEFSNRGYYGTLSHNSKAVYQKYLGFFDGNPSNLNPLPPSEAGEAYVEYMGGAAALLERAQRDYGLGKYRWVSQVLTHLVFSEPENIAARQLLASTYEQLAYQAESGPWRNFYLCGALELRSEVSFVPTARPGANFEVLSSMSIDMIFDLFGVRLNGPNAQGRNMAINWDFPDTGEKWVLWLENSALSYLGRHDLEATATIRLDRHVLDLVLSQKLAMIDAIGSKQVIIDGDVGALIDFFSLLDNFEVDFNIALP</sequence>
<dbReference type="InterPro" id="IPR052195">
    <property type="entry name" value="Bact_Alkyl/Aryl-Sulfatase"/>
</dbReference>
<dbReference type="InterPro" id="IPR036527">
    <property type="entry name" value="SCP2_sterol-bd_dom_sf"/>
</dbReference>
<dbReference type="Pfam" id="PF00753">
    <property type="entry name" value="Lactamase_B"/>
    <property type="match status" value="1"/>
</dbReference>
<dbReference type="Pfam" id="PF14863">
    <property type="entry name" value="Alkyl_sulf_dimr"/>
    <property type="match status" value="1"/>
</dbReference>
<dbReference type="PANTHER" id="PTHR43223:SF1">
    <property type="entry name" value="ALKYL_ARYL-SULFATASE BDS1"/>
    <property type="match status" value="1"/>
</dbReference>
<dbReference type="InterPro" id="IPR044097">
    <property type="entry name" value="Bds1/SdsA1_MBL-fold"/>
</dbReference>
<evidence type="ECO:0000256" key="8">
    <source>
        <dbReference type="ARBA" id="ARBA00075789"/>
    </source>
</evidence>
<dbReference type="InterPro" id="IPR029229">
    <property type="entry name" value="Alkyl_sulf_C"/>
</dbReference>
<proteinExistence type="inferred from homology"/>
<dbReference type="STRING" id="1280514.AXFE_27040"/>
<dbReference type="PATRIC" id="fig|1280514.3.peg.3541"/>
<dbReference type="Proteomes" id="UP000032360">
    <property type="component" value="Unassembled WGS sequence"/>
</dbReference>
<gene>
    <name evidence="10" type="primary">rbn2</name>
    <name evidence="10" type="ORF">AXFE_27040</name>
</gene>
<evidence type="ECO:0000256" key="7">
    <source>
        <dbReference type="ARBA" id="ARBA00068034"/>
    </source>
</evidence>
<dbReference type="InterPro" id="IPR038536">
    <property type="entry name" value="Alkyl/aryl-sulf_dimr_sf"/>
</dbReference>
<feature type="domain" description="Metallo-beta-lactamase" evidence="9">
    <location>
        <begin position="114"/>
        <end position="336"/>
    </location>
</feature>
<reference evidence="10 11" key="1">
    <citation type="submission" date="2015-01" db="EMBL/GenBank/DDBJ databases">
        <title>Draft genome of the acidophilic iron oxidizer Acidithrix ferrooxidans strain Py-F3.</title>
        <authorList>
            <person name="Poehlein A."/>
            <person name="Eisen S."/>
            <person name="Schloemann M."/>
            <person name="Johnson B.D."/>
            <person name="Daniel R."/>
            <person name="Muehling M."/>
        </authorList>
    </citation>
    <scope>NUCLEOTIDE SEQUENCE [LARGE SCALE GENOMIC DNA]</scope>
    <source>
        <strain evidence="10 11">Py-F3</strain>
    </source>
</reference>
<dbReference type="FunFam" id="3.60.15.30:FF:000001">
    <property type="entry name" value="Alkyl/aryl-sulfatase BDS1"/>
    <property type="match status" value="1"/>
</dbReference>
<organism evidence="10 11">
    <name type="scientific">Acidithrix ferrooxidans</name>
    <dbReference type="NCBI Taxonomy" id="1280514"/>
    <lineage>
        <taxon>Bacteria</taxon>
        <taxon>Bacillati</taxon>
        <taxon>Actinomycetota</taxon>
        <taxon>Acidimicrobiia</taxon>
        <taxon>Acidimicrobiales</taxon>
        <taxon>Acidimicrobiaceae</taxon>
        <taxon>Acidithrix</taxon>
    </lineage>
</organism>
<comment type="caution">
    <text evidence="10">The sequence shown here is derived from an EMBL/GenBank/DDBJ whole genome shotgun (WGS) entry which is preliminary data.</text>
</comment>
<dbReference type="Gene3D" id="3.30.1050.10">
    <property type="entry name" value="SCP2 sterol-binding domain"/>
    <property type="match status" value="1"/>
</dbReference>
<keyword evidence="4" id="KW-0862">Zinc</keyword>
<dbReference type="InterPro" id="IPR036866">
    <property type="entry name" value="RibonucZ/Hydroxyglut_hydro"/>
</dbReference>
<dbReference type="FunFam" id="1.25.40.880:FF:000001">
    <property type="entry name" value="SDS hydrolase SdsA1"/>
    <property type="match status" value="1"/>
</dbReference>
<dbReference type="AlphaFoldDB" id="A0A0D8HF60"/>